<evidence type="ECO:0000313" key="5">
    <source>
        <dbReference type="EMBL" id="PYI39200.1"/>
    </source>
</evidence>
<dbReference type="OrthoDB" id="8611574at2"/>
<dbReference type="Pfam" id="PF13517">
    <property type="entry name" value="FG-GAP_3"/>
    <property type="match status" value="1"/>
</dbReference>
<dbReference type="Gene3D" id="3.40.33.10">
    <property type="entry name" value="CAP"/>
    <property type="match status" value="1"/>
</dbReference>
<evidence type="ECO:0000256" key="2">
    <source>
        <dbReference type="SAM" id="MobiDB-lite"/>
    </source>
</evidence>
<dbReference type="Proteomes" id="UP000247980">
    <property type="component" value="Unassembled WGS sequence"/>
</dbReference>
<dbReference type="EMBL" id="QJVC01000004">
    <property type="protein sequence ID" value="PYI39200.1"/>
    <property type="molecule type" value="Genomic_DNA"/>
</dbReference>
<dbReference type="InterPro" id="IPR014044">
    <property type="entry name" value="CAP_dom"/>
</dbReference>
<reference evidence="5 6" key="1">
    <citation type="submission" date="2018-05" db="EMBL/GenBank/DDBJ databases">
        <title>Genetic diversity of glacier-inhabiting Cryobacterium bacteria in China and description of Cryobacterium mengkeensis sp. nov. and Arthrobacter glacialis sp. nov.</title>
        <authorList>
            <person name="Liu Q."/>
            <person name="Xin Y.-H."/>
        </authorList>
    </citation>
    <scope>NUCLEOTIDE SEQUENCE [LARGE SCALE GENOMIC DNA]</scope>
    <source>
        <strain evidence="5 6">B7</strain>
    </source>
</reference>
<feature type="chain" id="PRO_5016005084" description="SCP domain-containing protein" evidence="3">
    <location>
        <begin position="28"/>
        <end position="496"/>
    </location>
</feature>
<dbReference type="SUPFAM" id="SSF55797">
    <property type="entry name" value="PR-1-like"/>
    <property type="match status" value="1"/>
</dbReference>
<keyword evidence="1 3" id="KW-0732">Signal</keyword>
<proteinExistence type="predicted"/>
<dbReference type="AlphaFoldDB" id="A0A2V5J899"/>
<sequence>MRKTLGRIAALTLTTVLVVSGAGPALAEVAAPTATLTPPAPAPATATPAPVTATATPPTPKPVPKSAAATAPVTIPVPGPPVTVTPTAVVPAPGSLTAAPGLAAATVSDAYLAQVLALANKVRVANGAGSLLWNTKIASGSQQWAATINARVNNDTVDMNRLHRSDAGLSILPAGADMYSEIIGINNSPQDIINWWMGSPAHKAALLDKRATDIGMGQVKTTKAGWGGMTVVVANLAGYASSRPVQPQPAPVPVANNGDVAAVDTAGNLFIYPSAKGGDLWQRRFISAGWSGVQQVDVVDFNADGRQDIVAKWKDGRLTLSYGQSNGTLAAALKIGTGWGSYDIIATKWRSADKFPGIVAKNRTTGELFYYPSVNGSALSARTRIGVGWGALTILAADFDGDGRTDILARNALGKLLLYRGNGTGGFISETRKQIGTGWSSMTHLSGIVNHLGGNAAGILARDSSGNLLHYPILKGSFGSPPRIGTGGWDTLLLGS</sequence>
<evidence type="ECO:0000259" key="4">
    <source>
        <dbReference type="Pfam" id="PF00188"/>
    </source>
</evidence>
<evidence type="ECO:0000256" key="1">
    <source>
        <dbReference type="ARBA" id="ARBA00022729"/>
    </source>
</evidence>
<comment type="caution">
    <text evidence="5">The sequence shown here is derived from an EMBL/GenBank/DDBJ whole genome shotgun (WGS) entry which is preliminary data.</text>
</comment>
<dbReference type="SUPFAM" id="SSF69318">
    <property type="entry name" value="Integrin alpha N-terminal domain"/>
    <property type="match status" value="1"/>
</dbReference>
<dbReference type="InterPro" id="IPR028994">
    <property type="entry name" value="Integrin_alpha_N"/>
</dbReference>
<gene>
    <name evidence="5" type="ORF">CVS30_07840</name>
</gene>
<dbReference type="InterPro" id="IPR013517">
    <property type="entry name" value="FG-GAP"/>
</dbReference>
<dbReference type="PANTHER" id="PTHR44103:SF1">
    <property type="entry name" value="PROPROTEIN CONVERTASE P"/>
    <property type="match status" value="1"/>
</dbReference>
<keyword evidence="6" id="KW-1185">Reference proteome</keyword>
<protein>
    <recommendedName>
        <fullName evidence="4">SCP domain-containing protein</fullName>
    </recommendedName>
</protein>
<organism evidence="5 6">
    <name type="scientific">Arthrobacter psychrolactophilus</name>
    <dbReference type="NCBI Taxonomy" id="92442"/>
    <lineage>
        <taxon>Bacteria</taxon>
        <taxon>Bacillati</taxon>
        <taxon>Actinomycetota</taxon>
        <taxon>Actinomycetes</taxon>
        <taxon>Micrococcales</taxon>
        <taxon>Micrococcaceae</taxon>
        <taxon>Arthrobacter</taxon>
    </lineage>
</organism>
<dbReference type="Pfam" id="PF00188">
    <property type="entry name" value="CAP"/>
    <property type="match status" value="1"/>
</dbReference>
<name>A0A2V5J899_9MICC</name>
<feature type="domain" description="SCP" evidence="4">
    <location>
        <begin position="117"/>
        <end position="223"/>
    </location>
</feature>
<dbReference type="InterPro" id="IPR035940">
    <property type="entry name" value="CAP_sf"/>
</dbReference>
<dbReference type="RefSeq" id="WP_110484760.1">
    <property type="nucleotide sequence ID" value="NZ_QJVC01000004.1"/>
</dbReference>
<feature type="region of interest" description="Disordered" evidence="2">
    <location>
        <begin position="38"/>
        <end position="67"/>
    </location>
</feature>
<dbReference type="PANTHER" id="PTHR44103">
    <property type="entry name" value="PROPROTEIN CONVERTASE P"/>
    <property type="match status" value="1"/>
</dbReference>
<feature type="signal peptide" evidence="3">
    <location>
        <begin position="1"/>
        <end position="27"/>
    </location>
</feature>
<evidence type="ECO:0000313" key="6">
    <source>
        <dbReference type="Proteomes" id="UP000247980"/>
    </source>
</evidence>
<dbReference type="Gene3D" id="2.115.10.10">
    <property type="entry name" value="Tachylectin 2"/>
    <property type="match status" value="1"/>
</dbReference>
<evidence type="ECO:0000256" key="3">
    <source>
        <dbReference type="SAM" id="SignalP"/>
    </source>
</evidence>
<dbReference type="CDD" id="cd05379">
    <property type="entry name" value="CAP_bacterial"/>
    <property type="match status" value="1"/>
</dbReference>
<feature type="compositionally biased region" description="Low complexity" evidence="2">
    <location>
        <begin position="38"/>
        <end position="56"/>
    </location>
</feature>
<accession>A0A2V5J899</accession>